<dbReference type="PANTHER" id="PTHR45947">
    <property type="entry name" value="SULFOQUINOVOSYL TRANSFERASE SQD2"/>
    <property type="match status" value="1"/>
</dbReference>
<proteinExistence type="predicted"/>
<dbReference type="InterPro" id="IPR028098">
    <property type="entry name" value="Glyco_trans_4-like_N"/>
</dbReference>
<protein>
    <recommendedName>
        <fullName evidence="4">Glycosyl transferase family 1 domain-containing protein</fullName>
    </recommendedName>
</protein>
<dbReference type="EMBL" id="LAZR01029308">
    <property type="protein sequence ID" value="KKL59966.1"/>
    <property type="molecule type" value="Genomic_DNA"/>
</dbReference>
<dbReference type="Pfam" id="PF13439">
    <property type="entry name" value="Glyco_transf_4"/>
    <property type="match status" value="1"/>
</dbReference>
<feature type="domain" description="Glycosyl transferase family 1" evidence="1">
    <location>
        <begin position="131"/>
        <end position="301"/>
    </location>
</feature>
<feature type="non-terminal residue" evidence="3">
    <location>
        <position position="1"/>
    </location>
</feature>
<comment type="caution">
    <text evidence="3">The sequence shown here is derived from an EMBL/GenBank/DDBJ whole genome shotgun (WGS) entry which is preliminary data.</text>
</comment>
<dbReference type="InterPro" id="IPR050194">
    <property type="entry name" value="Glycosyltransferase_grp1"/>
</dbReference>
<evidence type="ECO:0000259" key="2">
    <source>
        <dbReference type="Pfam" id="PF13439"/>
    </source>
</evidence>
<sequence length="324" mass="35028">KLSLLGKRLFLPAFLLAGMSTVGRLSVANSTQTVLAHWAVPSGLIAVMAGKLLRRKVVLYVYGGDVVVLPRSLPLRLLVQWVLKHADRVLCNSYETRRDAAALGVPEAKMSVLYHGIDRSRFRCTVDGAPIRERLGVAPDQAMILSVGRMVWYKGFDYLAEAARQALAINPGLRFVVGGTGPLEAHYRQTVERLGLTERVRFVGSVPDTELPLYYAASDVYVSSSVVDPAGNREGLGVTIIEAMASGKPVIVTDAGAPKEFVQDGENGLVVPEKDPQALAAAIVRLAGDAELRAKLTRRGLKTVEELFDWSAITARLEEVLVGG</sequence>
<accession>A0A0F9E1K6</accession>
<dbReference type="PANTHER" id="PTHR45947:SF3">
    <property type="entry name" value="SULFOQUINOVOSYL TRANSFERASE SQD2"/>
    <property type="match status" value="1"/>
</dbReference>
<feature type="domain" description="Glycosyltransferase subfamily 4-like N-terminal" evidence="2">
    <location>
        <begin position="34"/>
        <end position="121"/>
    </location>
</feature>
<evidence type="ECO:0008006" key="4">
    <source>
        <dbReference type="Google" id="ProtNLM"/>
    </source>
</evidence>
<reference evidence="3" key="1">
    <citation type="journal article" date="2015" name="Nature">
        <title>Complex archaea that bridge the gap between prokaryotes and eukaryotes.</title>
        <authorList>
            <person name="Spang A."/>
            <person name="Saw J.H."/>
            <person name="Jorgensen S.L."/>
            <person name="Zaremba-Niedzwiedzka K."/>
            <person name="Martijn J."/>
            <person name="Lind A.E."/>
            <person name="van Eijk R."/>
            <person name="Schleper C."/>
            <person name="Guy L."/>
            <person name="Ettema T.J."/>
        </authorList>
    </citation>
    <scope>NUCLEOTIDE SEQUENCE</scope>
</reference>
<dbReference type="SUPFAM" id="SSF53756">
    <property type="entry name" value="UDP-Glycosyltransferase/glycogen phosphorylase"/>
    <property type="match status" value="1"/>
</dbReference>
<dbReference type="AlphaFoldDB" id="A0A0F9E1K6"/>
<evidence type="ECO:0000259" key="1">
    <source>
        <dbReference type="Pfam" id="PF00534"/>
    </source>
</evidence>
<dbReference type="Gene3D" id="3.40.50.2000">
    <property type="entry name" value="Glycogen Phosphorylase B"/>
    <property type="match status" value="2"/>
</dbReference>
<dbReference type="CDD" id="cd03801">
    <property type="entry name" value="GT4_PimA-like"/>
    <property type="match status" value="1"/>
</dbReference>
<organism evidence="3">
    <name type="scientific">marine sediment metagenome</name>
    <dbReference type="NCBI Taxonomy" id="412755"/>
    <lineage>
        <taxon>unclassified sequences</taxon>
        <taxon>metagenomes</taxon>
        <taxon>ecological metagenomes</taxon>
    </lineage>
</organism>
<dbReference type="Pfam" id="PF00534">
    <property type="entry name" value="Glycos_transf_1"/>
    <property type="match status" value="1"/>
</dbReference>
<dbReference type="InterPro" id="IPR001296">
    <property type="entry name" value="Glyco_trans_1"/>
</dbReference>
<dbReference type="GO" id="GO:0016757">
    <property type="term" value="F:glycosyltransferase activity"/>
    <property type="evidence" value="ECO:0007669"/>
    <property type="project" value="InterPro"/>
</dbReference>
<evidence type="ECO:0000313" key="3">
    <source>
        <dbReference type="EMBL" id="KKL59966.1"/>
    </source>
</evidence>
<gene>
    <name evidence="3" type="ORF">LCGC14_2210030</name>
</gene>
<name>A0A0F9E1K6_9ZZZZ</name>